<dbReference type="Gene3D" id="1.10.3210.10">
    <property type="entry name" value="Hypothetical protein af1432"/>
    <property type="match status" value="1"/>
</dbReference>
<dbReference type="InterPro" id="IPR003607">
    <property type="entry name" value="HD/PDEase_dom"/>
</dbReference>
<dbReference type="InterPro" id="IPR006674">
    <property type="entry name" value="HD_domain"/>
</dbReference>
<evidence type="ECO:0000313" key="2">
    <source>
        <dbReference type="EMBL" id="MCA9376715.1"/>
    </source>
</evidence>
<dbReference type="NCBIfam" id="TIGR00277">
    <property type="entry name" value="HDIG"/>
    <property type="match status" value="1"/>
</dbReference>
<dbReference type="PANTHER" id="PTHR38659:SF1">
    <property type="entry name" value="METAL DEPENDENT PHOSPHOHYDROLASE"/>
    <property type="match status" value="1"/>
</dbReference>
<gene>
    <name evidence="2" type="ORF">KC685_02225</name>
</gene>
<reference evidence="2" key="2">
    <citation type="journal article" date="2021" name="Microbiome">
        <title>Successional dynamics and alternative stable states in a saline activated sludge microbial community over 9 years.</title>
        <authorList>
            <person name="Wang Y."/>
            <person name="Ye J."/>
            <person name="Ju F."/>
            <person name="Liu L."/>
            <person name="Boyd J.A."/>
            <person name="Deng Y."/>
            <person name="Parks D.H."/>
            <person name="Jiang X."/>
            <person name="Yin X."/>
            <person name="Woodcroft B.J."/>
            <person name="Tyson G.W."/>
            <person name="Hugenholtz P."/>
            <person name="Polz M.F."/>
            <person name="Zhang T."/>
        </authorList>
    </citation>
    <scope>NUCLEOTIDE SEQUENCE</scope>
    <source>
        <strain evidence="2">HKST-UBA17</strain>
    </source>
</reference>
<proteinExistence type="predicted"/>
<dbReference type="PANTHER" id="PTHR38659">
    <property type="entry name" value="METAL-DEPENDENT PHOSPHOHYDROLASE"/>
    <property type="match status" value="1"/>
</dbReference>
<sequence length="183" mass="20508">MSRDEALQLVKEYTKNENLVKHMLAVECAMRAYALKYGEDEERWAITGLLHDFDYEKMGNEHPSEWGYQLLRSKGIGEDVIQAIVGHVDGGLPLSRPTLMAKALFAVDELTGFIVACALPRPRQISDLEVKSVKKKLKDKAFAKGVKREDIEIGISELGVTLDEHIETVINAMRGIKNELGLK</sequence>
<organism evidence="2 3">
    <name type="scientific">Candidatus Dojkabacteria bacterium</name>
    <dbReference type="NCBI Taxonomy" id="2099670"/>
    <lineage>
        <taxon>Bacteria</taxon>
        <taxon>Candidatus Dojkabacteria</taxon>
    </lineage>
</organism>
<dbReference type="SMART" id="SM00471">
    <property type="entry name" value="HDc"/>
    <property type="match status" value="1"/>
</dbReference>
<dbReference type="EMBL" id="JAGQLN010000006">
    <property type="protein sequence ID" value="MCA9376715.1"/>
    <property type="molecule type" value="Genomic_DNA"/>
</dbReference>
<reference evidence="2" key="1">
    <citation type="submission" date="2020-04" db="EMBL/GenBank/DDBJ databases">
        <authorList>
            <person name="Zhang T."/>
        </authorList>
    </citation>
    <scope>NUCLEOTIDE SEQUENCE</scope>
    <source>
        <strain evidence="2">HKST-UBA17</strain>
    </source>
</reference>
<accession>A0A955KXZ7</accession>
<evidence type="ECO:0000313" key="3">
    <source>
        <dbReference type="Proteomes" id="UP000741282"/>
    </source>
</evidence>
<dbReference type="Proteomes" id="UP000741282">
    <property type="component" value="Unassembled WGS sequence"/>
</dbReference>
<dbReference type="SUPFAM" id="SSF109604">
    <property type="entry name" value="HD-domain/PDEase-like"/>
    <property type="match status" value="1"/>
</dbReference>
<protein>
    <submittedName>
        <fullName evidence="2">HDIG domain-containing protein</fullName>
    </submittedName>
</protein>
<dbReference type="Pfam" id="PF01966">
    <property type="entry name" value="HD"/>
    <property type="match status" value="1"/>
</dbReference>
<dbReference type="InterPro" id="IPR006675">
    <property type="entry name" value="HDIG_dom"/>
</dbReference>
<comment type="caution">
    <text evidence="2">The sequence shown here is derived from an EMBL/GenBank/DDBJ whole genome shotgun (WGS) entry which is preliminary data.</text>
</comment>
<name>A0A955KXZ7_9BACT</name>
<evidence type="ECO:0000259" key="1">
    <source>
        <dbReference type="SMART" id="SM00471"/>
    </source>
</evidence>
<feature type="domain" description="HD/PDEase" evidence="1">
    <location>
        <begin position="15"/>
        <end position="122"/>
    </location>
</feature>
<dbReference type="AlphaFoldDB" id="A0A955KXZ7"/>